<keyword evidence="3" id="KW-1185">Reference proteome</keyword>
<comment type="caution">
    <text evidence="2">The sequence shown here is derived from an EMBL/GenBank/DDBJ whole genome shotgun (WGS) entry which is preliminary data.</text>
</comment>
<dbReference type="Proteomes" id="UP000634476">
    <property type="component" value="Unassembled WGS sequence"/>
</dbReference>
<accession>A0A8J3SX43</accession>
<sequence>MEGTAGGPGYPRKGEAGSAPRRTTRGGPGDYLPVWRKRPAGKAVPPPPRRCHGHPAPHPHPHPHRGGTIPVPEDRQRRRSPRRSLLYVTAAPGRTTPDSYANTTA</sequence>
<dbReference type="EMBL" id="BOOK01000029">
    <property type="protein sequence ID" value="GII01828.1"/>
    <property type="molecule type" value="Genomic_DNA"/>
</dbReference>
<reference evidence="2" key="1">
    <citation type="submission" date="2021-01" db="EMBL/GenBank/DDBJ databases">
        <title>Whole genome shotgun sequence of Planobispora takensis NBRC 109077.</title>
        <authorList>
            <person name="Komaki H."/>
            <person name="Tamura T."/>
        </authorList>
    </citation>
    <scope>NUCLEOTIDE SEQUENCE</scope>
    <source>
        <strain evidence="2">NBRC 109077</strain>
    </source>
</reference>
<feature type="region of interest" description="Disordered" evidence="1">
    <location>
        <begin position="1"/>
        <end position="105"/>
    </location>
</feature>
<dbReference type="AlphaFoldDB" id="A0A8J3SX43"/>
<evidence type="ECO:0000313" key="3">
    <source>
        <dbReference type="Proteomes" id="UP000634476"/>
    </source>
</evidence>
<name>A0A8J3SX43_9ACTN</name>
<feature type="compositionally biased region" description="Polar residues" evidence="1">
    <location>
        <begin position="96"/>
        <end position="105"/>
    </location>
</feature>
<proteinExistence type="predicted"/>
<evidence type="ECO:0000256" key="1">
    <source>
        <dbReference type="SAM" id="MobiDB-lite"/>
    </source>
</evidence>
<gene>
    <name evidence="2" type="ORF">Pta02_38360</name>
</gene>
<protein>
    <submittedName>
        <fullName evidence="2">Uncharacterized protein</fullName>
    </submittedName>
</protein>
<evidence type="ECO:0000313" key="2">
    <source>
        <dbReference type="EMBL" id="GII01828.1"/>
    </source>
</evidence>
<organism evidence="2 3">
    <name type="scientific">Planobispora takensis</name>
    <dbReference type="NCBI Taxonomy" id="1367882"/>
    <lineage>
        <taxon>Bacteria</taxon>
        <taxon>Bacillati</taxon>
        <taxon>Actinomycetota</taxon>
        <taxon>Actinomycetes</taxon>
        <taxon>Streptosporangiales</taxon>
        <taxon>Streptosporangiaceae</taxon>
        <taxon>Planobispora</taxon>
    </lineage>
</organism>
<feature type="compositionally biased region" description="Basic residues" evidence="1">
    <location>
        <begin position="49"/>
        <end position="65"/>
    </location>
</feature>